<evidence type="ECO:0008006" key="3">
    <source>
        <dbReference type="Google" id="ProtNLM"/>
    </source>
</evidence>
<dbReference type="Proteomes" id="UP000242084">
    <property type="component" value="Chromosome 1"/>
</dbReference>
<evidence type="ECO:0000313" key="1">
    <source>
        <dbReference type="EMBL" id="SNV79412.1"/>
    </source>
</evidence>
<dbReference type="AlphaFoldDB" id="A0A240A7L2"/>
<gene>
    <name evidence="1" type="ORF">SAMEA4384403_02285</name>
</gene>
<organism evidence="1 2">
    <name type="scientific">Mammaliicoccus stepanovicii</name>
    <dbReference type="NCBI Taxonomy" id="643214"/>
    <lineage>
        <taxon>Bacteria</taxon>
        <taxon>Bacillati</taxon>
        <taxon>Bacillota</taxon>
        <taxon>Bacilli</taxon>
        <taxon>Bacillales</taxon>
        <taxon>Staphylococcaceae</taxon>
        <taxon>Mammaliicoccus</taxon>
    </lineage>
</organism>
<name>A0A240A7L2_9STAP</name>
<dbReference type="KEGG" id="sste:SAMEA4384403_2285"/>
<accession>A0A240A7L2</accession>
<keyword evidence="2" id="KW-1185">Reference proteome</keyword>
<dbReference type="InterPro" id="IPR035218">
    <property type="entry name" value="DUF5327"/>
</dbReference>
<dbReference type="Pfam" id="PF17261">
    <property type="entry name" value="DUF5327"/>
    <property type="match status" value="1"/>
</dbReference>
<reference evidence="1 2" key="1">
    <citation type="submission" date="2017-06" db="EMBL/GenBank/DDBJ databases">
        <authorList>
            <consortium name="Pathogen Informatics"/>
        </authorList>
    </citation>
    <scope>NUCLEOTIDE SEQUENCE [LARGE SCALE GENOMIC DNA]</scope>
    <source>
        <strain evidence="1 2">NCTC13839</strain>
    </source>
</reference>
<dbReference type="RefSeq" id="WP_095089698.1">
    <property type="nucleotide sequence ID" value="NZ_BMDM01000001.1"/>
</dbReference>
<sequence length="112" mass="12191">MISKEQLIAAIEQELVGADNATSNEVLNRHLHAIHTLSGLIVKEEGNTHDINVKQNISSTSTTSIKQSKPQVSDEEIRKMGGKITQQPDIKVHDNLLATDDGVGNGDSLFDF</sequence>
<protein>
    <recommendedName>
        <fullName evidence="3">YwdI family protein</fullName>
    </recommendedName>
</protein>
<dbReference type="OrthoDB" id="2418541at2"/>
<proteinExistence type="predicted"/>
<dbReference type="EMBL" id="LT906462">
    <property type="protein sequence ID" value="SNV79412.1"/>
    <property type="molecule type" value="Genomic_DNA"/>
</dbReference>
<evidence type="ECO:0000313" key="2">
    <source>
        <dbReference type="Proteomes" id="UP000242084"/>
    </source>
</evidence>